<dbReference type="Proteomes" id="UP001324270">
    <property type="component" value="Unassembled WGS sequence"/>
</dbReference>
<evidence type="ECO:0000313" key="3">
    <source>
        <dbReference type="Proteomes" id="UP001324270"/>
    </source>
</evidence>
<evidence type="ECO:0000259" key="1">
    <source>
        <dbReference type="Pfam" id="PF03413"/>
    </source>
</evidence>
<dbReference type="InterPro" id="IPR025711">
    <property type="entry name" value="PepSY"/>
</dbReference>
<protein>
    <submittedName>
        <fullName evidence="2">PepSY domain-containing protein</fullName>
    </submittedName>
</protein>
<organism evidence="2 3">
    <name type="scientific">Capnocytophaga gingivalis</name>
    <dbReference type="NCBI Taxonomy" id="1017"/>
    <lineage>
        <taxon>Bacteria</taxon>
        <taxon>Pseudomonadati</taxon>
        <taxon>Bacteroidota</taxon>
        <taxon>Flavobacteriia</taxon>
        <taxon>Flavobacteriales</taxon>
        <taxon>Flavobacteriaceae</taxon>
        <taxon>Capnocytophaga</taxon>
    </lineage>
</organism>
<proteinExistence type="predicted"/>
<evidence type="ECO:0000313" key="2">
    <source>
        <dbReference type="EMBL" id="MEB3041778.1"/>
    </source>
</evidence>
<name>A0ABU5YCU2_9FLAO</name>
<accession>A0ABU5YCU2</accession>
<reference evidence="2 3" key="1">
    <citation type="submission" date="2023-12" db="EMBL/GenBank/DDBJ databases">
        <title>Genomic sequences of Capnocytophaga and Parvimonas strains.</title>
        <authorList>
            <person name="Watt R.M."/>
            <person name="Wang M."/>
            <person name="Yang T."/>
            <person name="Tong W.M."/>
        </authorList>
    </citation>
    <scope>NUCLEOTIDE SEQUENCE [LARGE SCALE GENOMIC DNA]</scope>
    <source>
        <strain evidence="2 3">CCUG 13156</strain>
    </source>
</reference>
<dbReference type="EMBL" id="JAYKBV010000031">
    <property type="protein sequence ID" value="MEB3041778.1"/>
    <property type="molecule type" value="Genomic_DNA"/>
</dbReference>
<gene>
    <name evidence="2" type="ORF">VJJ49_13925</name>
</gene>
<feature type="domain" description="PepSY" evidence="1">
    <location>
        <begin position="163"/>
        <end position="230"/>
    </location>
</feature>
<comment type="caution">
    <text evidence="2">The sequence shown here is derived from an EMBL/GenBank/DDBJ whole genome shotgun (WGS) entry which is preliminary data.</text>
</comment>
<keyword evidence="3" id="KW-1185">Reference proteome</keyword>
<dbReference type="Pfam" id="PF03413">
    <property type="entry name" value="PepSY"/>
    <property type="match status" value="1"/>
</dbReference>
<sequence>MNKECILLLLVFIVTSSKSQIKGYDYCNDNYTESVNMIDLKTYKMLLDICYNYPEDEECKRELEKYYDKLKGTFSIKVEFEKKNNIDISLFKKNAGAIMTIVFGGGNSSFGNEPLKTVKIYDRKGRLIEKTFYVSDCEVGPTRTFNRKGKLIETKYYDDYYFIDIEQVRNIILNALGVDIFEPYQGRFVRCFFSRMKIEGKYVYSLEFISRGEEGSARKYYIDAYDGKFLFKDIRYSTKKEYYDSFEFPKERIFIPIRDSINIDK</sequence>
<dbReference type="RefSeq" id="WP_323980275.1">
    <property type="nucleotide sequence ID" value="NZ_JAYKBV010000031.1"/>
</dbReference>